<reference evidence="21" key="1">
    <citation type="journal article" date="2019" name="Int. J. Syst. Evol. Microbiol.">
        <title>The Global Catalogue of Microorganisms (GCM) 10K type strain sequencing project: providing services to taxonomists for standard genome sequencing and annotation.</title>
        <authorList>
            <consortium name="The Broad Institute Genomics Platform"/>
            <consortium name="The Broad Institute Genome Sequencing Center for Infectious Disease"/>
            <person name="Wu L."/>
            <person name="Ma J."/>
        </authorList>
    </citation>
    <scope>NUCLEOTIDE SEQUENCE [LARGE SCALE GENOMIC DNA]</scope>
    <source>
        <strain evidence="21">IBRC-M 10908</strain>
    </source>
</reference>
<evidence type="ECO:0000256" key="12">
    <source>
        <dbReference type="ARBA" id="ARBA00022695"/>
    </source>
</evidence>
<evidence type="ECO:0000256" key="18">
    <source>
        <dbReference type="RuleBase" id="RU003938"/>
    </source>
</evidence>
<dbReference type="Proteomes" id="UP001595823">
    <property type="component" value="Unassembled WGS sequence"/>
</dbReference>
<evidence type="ECO:0000256" key="15">
    <source>
        <dbReference type="ARBA" id="ARBA00023136"/>
    </source>
</evidence>
<dbReference type="EC" id="2.7.7.41" evidence="6 18"/>
<keyword evidence="16" id="KW-0594">Phospholipid biosynthesis</keyword>
<evidence type="ECO:0000256" key="16">
    <source>
        <dbReference type="ARBA" id="ARBA00023209"/>
    </source>
</evidence>
<keyword evidence="8" id="KW-1003">Cell membrane</keyword>
<feature type="transmembrane region" description="Helical" evidence="19">
    <location>
        <begin position="157"/>
        <end position="178"/>
    </location>
</feature>
<name>A0ABV8U0S5_9ACTN</name>
<dbReference type="Pfam" id="PF01148">
    <property type="entry name" value="CTP_transf_1"/>
    <property type="match status" value="1"/>
</dbReference>
<evidence type="ECO:0000256" key="8">
    <source>
        <dbReference type="ARBA" id="ARBA00022475"/>
    </source>
</evidence>
<dbReference type="EMBL" id="JBHSDK010000021">
    <property type="protein sequence ID" value="MFC4336703.1"/>
    <property type="molecule type" value="Genomic_DNA"/>
</dbReference>
<feature type="transmembrane region" description="Helical" evidence="19">
    <location>
        <begin position="97"/>
        <end position="114"/>
    </location>
</feature>
<keyword evidence="14" id="KW-0443">Lipid metabolism</keyword>
<gene>
    <name evidence="20" type="ORF">ACFPET_16000</name>
</gene>
<dbReference type="PANTHER" id="PTHR46382:SF1">
    <property type="entry name" value="PHOSPHATIDATE CYTIDYLYLTRANSFERASE"/>
    <property type="match status" value="1"/>
</dbReference>
<comment type="pathway">
    <text evidence="4">Lipid metabolism.</text>
</comment>
<feature type="transmembrane region" description="Helical" evidence="19">
    <location>
        <begin position="21"/>
        <end position="41"/>
    </location>
</feature>
<accession>A0ABV8U0S5</accession>
<keyword evidence="13 19" id="KW-1133">Transmembrane helix</keyword>
<dbReference type="GO" id="GO:0016779">
    <property type="term" value="F:nucleotidyltransferase activity"/>
    <property type="evidence" value="ECO:0007669"/>
    <property type="project" value="UniProtKB-KW"/>
</dbReference>
<comment type="pathway">
    <text evidence="3 18">Phospholipid metabolism; CDP-diacylglycerol biosynthesis; CDP-diacylglycerol from sn-glycerol 3-phosphate: step 3/3.</text>
</comment>
<sequence length="283" mass="29198">MERLDDSPAPAEPRRPSSGRNLPIAIGVGVVLGAAVVGSLLWQATVFFALACAALAIACWETATAMRKGGRPVPVWLLTACGPLIGAMAWFGGGTGLALGTAVAVAAVLVWRLAEGATGYRADVASSVQLVVQVPFLAGFLLLLAQSDDRGPMKVLVLLLMVVLSDTGGYTAGVLFGRHPMTPRISPKKSWEGLAGSVVAAAAGGAAACWLIFSFPVHLGLAFGATIALAATLGDLAVSLLKRDLDIKDMSHLIPGHGGLMDRLDSIVMAAPLGFLWFTYLLG</sequence>
<evidence type="ECO:0000256" key="13">
    <source>
        <dbReference type="ARBA" id="ARBA00022989"/>
    </source>
</evidence>
<comment type="catalytic activity">
    <reaction evidence="1 18">
        <text>a 1,2-diacyl-sn-glycero-3-phosphate + CTP + H(+) = a CDP-1,2-diacyl-sn-glycerol + diphosphate</text>
        <dbReference type="Rhea" id="RHEA:16229"/>
        <dbReference type="ChEBI" id="CHEBI:15378"/>
        <dbReference type="ChEBI" id="CHEBI:33019"/>
        <dbReference type="ChEBI" id="CHEBI:37563"/>
        <dbReference type="ChEBI" id="CHEBI:58332"/>
        <dbReference type="ChEBI" id="CHEBI:58608"/>
        <dbReference type="EC" id="2.7.7.41"/>
    </reaction>
</comment>
<evidence type="ECO:0000256" key="19">
    <source>
        <dbReference type="SAM" id="Phobius"/>
    </source>
</evidence>
<evidence type="ECO:0000256" key="10">
    <source>
        <dbReference type="ARBA" id="ARBA00022679"/>
    </source>
</evidence>
<feature type="transmembrane region" description="Helical" evidence="19">
    <location>
        <begin position="47"/>
        <end position="66"/>
    </location>
</feature>
<feature type="transmembrane region" description="Helical" evidence="19">
    <location>
        <begin position="190"/>
        <end position="213"/>
    </location>
</feature>
<evidence type="ECO:0000256" key="5">
    <source>
        <dbReference type="ARBA" id="ARBA00010185"/>
    </source>
</evidence>
<feature type="transmembrane region" description="Helical" evidence="19">
    <location>
        <begin position="126"/>
        <end position="145"/>
    </location>
</feature>
<keyword evidence="11 18" id="KW-0812">Transmembrane</keyword>
<evidence type="ECO:0000256" key="14">
    <source>
        <dbReference type="ARBA" id="ARBA00023098"/>
    </source>
</evidence>
<evidence type="ECO:0000256" key="7">
    <source>
        <dbReference type="ARBA" id="ARBA00019373"/>
    </source>
</evidence>
<evidence type="ECO:0000313" key="21">
    <source>
        <dbReference type="Proteomes" id="UP001595823"/>
    </source>
</evidence>
<proteinExistence type="inferred from homology"/>
<evidence type="ECO:0000313" key="20">
    <source>
        <dbReference type="EMBL" id="MFC4336703.1"/>
    </source>
</evidence>
<organism evidence="20 21">
    <name type="scientific">Salininema proteolyticum</name>
    <dbReference type="NCBI Taxonomy" id="1607685"/>
    <lineage>
        <taxon>Bacteria</taxon>
        <taxon>Bacillati</taxon>
        <taxon>Actinomycetota</taxon>
        <taxon>Actinomycetes</taxon>
        <taxon>Glycomycetales</taxon>
        <taxon>Glycomycetaceae</taxon>
        <taxon>Salininema</taxon>
    </lineage>
</organism>
<comment type="similarity">
    <text evidence="5 18">Belongs to the CDS family.</text>
</comment>
<evidence type="ECO:0000256" key="1">
    <source>
        <dbReference type="ARBA" id="ARBA00001698"/>
    </source>
</evidence>
<evidence type="ECO:0000256" key="3">
    <source>
        <dbReference type="ARBA" id="ARBA00005119"/>
    </source>
</evidence>
<feature type="transmembrane region" description="Helical" evidence="19">
    <location>
        <begin position="219"/>
        <end position="241"/>
    </location>
</feature>
<keyword evidence="17" id="KW-1208">Phospholipid metabolism</keyword>
<protein>
    <recommendedName>
        <fullName evidence="7 18">Phosphatidate cytidylyltransferase</fullName>
        <ecNumber evidence="6 18">2.7.7.41</ecNumber>
    </recommendedName>
</protein>
<evidence type="ECO:0000256" key="9">
    <source>
        <dbReference type="ARBA" id="ARBA00022516"/>
    </source>
</evidence>
<keyword evidence="10 18" id="KW-0808">Transferase</keyword>
<evidence type="ECO:0000256" key="4">
    <source>
        <dbReference type="ARBA" id="ARBA00005189"/>
    </source>
</evidence>
<comment type="subcellular location">
    <subcellularLocation>
        <location evidence="2">Cell membrane</location>
        <topology evidence="2">Multi-pass membrane protein</topology>
    </subcellularLocation>
</comment>
<keyword evidence="15 19" id="KW-0472">Membrane</keyword>
<dbReference type="RefSeq" id="WP_380622878.1">
    <property type="nucleotide sequence ID" value="NZ_JBHSDK010000021.1"/>
</dbReference>
<keyword evidence="9" id="KW-0444">Lipid biosynthesis</keyword>
<dbReference type="PROSITE" id="PS01315">
    <property type="entry name" value="CDS"/>
    <property type="match status" value="1"/>
</dbReference>
<comment type="caution">
    <text evidence="20">The sequence shown here is derived from an EMBL/GenBank/DDBJ whole genome shotgun (WGS) entry which is preliminary data.</text>
</comment>
<dbReference type="PANTHER" id="PTHR46382">
    <property type="entry name" value="PHOSPHATIDATE CYTIDYLYLTRANSFERASE"/>
    <property type="match status" value="1"/>
</dbReference>
<evidence type="ECO:0000256" key="17">
    <source>
        <dbReference type="ARBA" id="ARBA00023264"/>
    </source>
</evidence>
<evidence type="ECO:0000256" key="6">
    <source>
        <dbReference type="ARBA" id="ARBA00012487"/>
    </source>
</evidence>
<evidence type="ECO:0000256" key="11">
    <source>
        <dbReference type="ARBA" id="ARBA00022692"/>
    </source>
</evidence>
<dbReference type="InterPro" id="IPR000374">
    <property type="entry name" value="PC_trans"/>
</dbReference>
<evidence type="ECO:0000256" key="2">
    <source>
        <dbReference type="ARBA" id="ARBA00004651"/>
    </source>
</evidence>
<keyword evidence="12 18" id="KW-0548">Nucleotidyltransferase</keyword>
<keyword evidence="21" id="KW-1185">Reference proteome</keyword>